<evidence type="ECO:0000256" key="8">
    <source>
        <dbReference type="ARBA" id="ARBA00022977"/>
    </source>
</evidence>
<dbReference type="PANTHER" id="PTHR31528:SF1">
    <property type="entry name" value="4-AMINO-5-HYDROXYMETHYL-2-METHYLPYRIMIDINE PHOSPHATE SYNTHASE THI11-RELATED"/>
    <property type="match status" value="1"/>
</dbReference>
<dbReference type="InterPro" id="IPR015168">
    <property type="entry name" value="SsuA/THI5"/>
</dbReference>
<keyword evidence="15" id="KW-1185">Reference proteome</keyword>
<accession>A0AA94HK46</accession>
<dbReference type="PROSITE" id="PS51257">
    <property type="entry name" value="PROKAR_LIPOPROTEIN"/>
    <property type="match status" value="1"/>
</dbReference>
<evidence type="ECO:0000259" key="13">
    <source>
        <dbReference type="Pfam" id="PF09084"/>
    </source>
</evidence>
<keyword evidence="6" id="KW-0479">Metal-binding</keyword>
<dbReference type="SUPFAM" id="SSF53850">
    <property type="entry name" value="Periplasmic binding protein-like II"/>
    <property type="match status" value="1"/>
</dbReference>
<keyword evidence="5" id="KW-0808">Transferase</keyword>
<dbReference type="Pfam" id="PF09084">
    <property type="entry name" value="NMT1"/>
    <property type="match status" value="1"/>
</dbReference>
<evidence type="ECO:0000256" key="12">
    <source>
        <dbReference type="SAM" id="SignalP"/>
    </source>
</evidence>
<gene>
    <name evidence="14" type="ORF">SAMN04487783_0261</name>
</gene>
<proteinExistence type="inferred from homology"/>
<evidence type="ECO:0000256" key="4">
    <source>
        <dbReference type="ARBA" id="ARBA00011738"/>
    </source>
</evidence>
<dbReference type="EMBL" id="FOZN01000001">
    <property type="protein sequence ID" value="SFR98705.1"/>
    <property type="molecule type" value="Genomic_DNA"/>
</dbReference>
<feature type="domain" description="SsuA/THI5-like" evidence="13">
    <location>
        <begin position="65"/>
        <end position="285"/>
    </location>
</feature>
<evidence type="ECO:0000256" key="11">
    <source>
        <dbReference type="ARBA" id="ARBA00048179"/>
    </source>
</evidence>
<evidence type="ECO:0000313" key="14">
    <source>
        <dbReference type="EMBL" id="SFR98705.1"/>
    </source>
</evidence>
<comment type="similarity">
    <text evidence="3">Belongs to the NMT1/THI5 family.</text>
</comment>
<evidence type="ECO:0000256" key="6">
    <source>
        <dbReference type="ARBA" id="ARBA00022723"/>
    </source>
</evidence>
<keyword evidence="7" id="KW-0663">Pyridoxal phosphate</keyword>
<evidence type="ECO:0000256" key="2">
    <source>
        <dbReference type="ARBA" id="ARBA00004948"/>
    </source>
</evidence>
<dbReference type="GO" id="GO:0009228">
    <property type="term" value="P:thiamine biosynthetic process"/>
    <property type="evidence" value="ECO:0007669"/>
    <property type="project" value="UniProtKB-KW"/>
</dbReference>
<sequence length="392" mass="41716">MQRNEALPGRSKRRRTLLAAVAAAASVILAACSPGAAPSESEPGAEGNDELTPITLQLQWFAQGQFAGYYAALDQGFYEDAGLDVTIAEGGADIVPQTAVASGSADFALAWVPKALASREQGAMITNVAQIFQRSGTLQVSFADAGIESVADLEGKNVGSWGFGNEFELFAALTEAGLDPMSDVTLVQQAFDMSGLLAGDIDAAQAMTYNEYAQLLESVNPDTGELYTAEDFSVLDWNDVGTAMLQDAIWTSSDRLEDPEFQATTVAFIKASIQGWMYARDNPEETAQIVVDAGSQLGASHQLWMVNETNRLVWPAEGGVGLIDEAAWDQTVEIAMNTANQDGATVLTAEPDEGAWTNEYVQQALDELEAEGVDVFGADYAPIEVELEEGGQ</sequence>
<dbReference type="Gene3D" id="3.40.190.10">
    <property type="entry name" value="Periplasmic binding protein-like II"/>
    <property type="match status" value="2"/>
</dbReference>
<feature type="signal peptide" evidence="12">
    <location>
        <begin position="1"/>
        <end position="30"/>
    </location>
</feature>
<evidence type="ECO:0000256" key="7">
    <source>
        <dbReference type="ARBA" id="ARBA00022898"/>
    </source>
</evidence>
<evidence type="ECO:0000256" key="5">
    <source>
        <dbReference type="ARBA" id="ARBA00022679"/>
    </source>
</evidence>
<organism evidence="14 15">
    <name type="scientific">Agrococcus baldri</name>
    <dbReference type="NCBI Taxonomy" id="153730"/>
    <lineage>
        <taxon>Bacteria</taxon>
        <taxon>Bacillati</taxon>
        <taxon>Actinomycetota</taxon>
        <taxon>Actinomycetes</taxon>
        <taxon>Micrococcales</taxon>
        <taxon>Microbacteriaceae</taxon>
        <taxon>Agrococcus</taxon>
    </lineage>
</organism>
<dbReference type="AlphaFoldDB" id="A0AA94HK46"/>
<evidence type="ECO:0000256" key="10">
    <source>
        <dbReference type="ARBA" id="ARBA00033171"/>
    </source>
</evidence>
<protein>
    <recommendedName>
        <fullName evidence="10">Thiamine pyrimidine synthase</fullName>
    </recommendedName>
</protein>
<keyword evidence="12" id="KW-0732">Signal</keyword>
<keyword evidence="9" id="KW-0408">Iron</keyword>
<comment type="catalytic activity">
    <reaction evidence="11">
        <text>N(6)-(pyridoxal phosphate)-L-lysyl-[4-amino-5-hydroxymethyl-2-methylpyrimidine phosphate synthase] + L-histidyl-[4-amino-5-hydroxymethyl-2-methylpyrimidine phosphate synthase] + 2 Fe(3+) + 4 H2O = L-lysyl-[4-amino-5-hydroxymethyl-2-methylpyrimidine phosphate synthase] + (2S)-2-amino-5-hydroxy-4-oxopentanoyl-[4-amino-5-hydroxymethyl-2-methylpyrimidine phosphate synthase] + 4-amino-2-methyl-5-(phosphooxymethyl)pyrimidine + 3-oxopropanoate + 2 Fe(2+) + 2 H(+)</text>
        <dbReference type="Rhea" id="RHEA:65756"/>
        <dbReference type="Rhea" id="RHEA-COMP:16892"/>
        <dbReference type="Rhea" id="RHEA-COMP:16893"/>
        <dbReference type="Rhea" id="RHEA-COMP:16894"/>
        <dbReference type="Rhea" id="RHEA-COMP:16895"/>
        <dbReference type="ChEBI" id="CHEBI:15377"/>
        <dbReference type="ChEBI" id="CHEBI:15378"/>
        <dbReference type="ChEBI" id="CHEBI:29033"/>
        <dbReference type="ChEBI" id="CHEBI:29034"/>
        <dbReference type="ChEBI" id="CHEBI:29969"/>
        <dbReference type="ChEBI" id="CHEBI:29979"/>
        <dbReference type="ChEBI" id="CHEBI:33190"/>
        <dbReference type="ChEBI" id="CHEBI:58354"/>
        <dbReference type="ChEBI" id="CHEBI:143915"/>
        <dbReference type="ChEBI" id="CHEBI:157692"/>
    </reaction>
    <physiologicalReaction direction="left-to-right" evidence="11">
        <dbReference type="Rhea" id="RHEA:65757"/>
    </physiologicalReaction>
</comment>
<evidence type="ECO:0000313" key="15">
    <source>
        <dbReference type="Proteomes" id="UP000198506"/>
    </source>
</evidence>
<dbReference type="RefSeq" id="WP_092915112.1">
    <property type="nucleotide sequence ID" value="NZ_FOZN01000001.1"/>
</dbReference>
<evidence type="ECO:0000256" key="9">
    <source>
        <dbReference type="ARBA" id="ARBA00023004"/>
    </source>
</evidence>
<comment type="subunit">
    <text evidence="4">Homodimer.</text>
</comment>
<evidence type="ECO:0000256" key="3">
    <source>
        <dbReference type="ARBA" id="ARBA00009406"/>
    </source>
</evidence>
<keyword evidence="8" id="KW-0784">Thiamine biosynthesis</keyword>
<dbReference type="PANTHER" id="PTHR31528">
    <property type="entry name" value="4-AMINO-5-HYDROXYMETHYL-2-METHYLPYRIMIDINE PHOSPHATE SYNTHASE THI11-RELATED"/>
    <property type="match status" value="1"/>
</dbReference>
<dbReference type="Proteomes" id="UP000198506">
    <property type="component" value="Unassembled WGS sequence"/>
</dbReference>
<reference evidence="14 15" key="1">
    <citation type="submission" date="2016-10" db="EMBL/GenBank/DDBJ databases">
        <authorList>
            <person name="Varghese N."/>
            <person name="Submissions S."/>
        </authorList>
    </citation>
    <scope>NUCLEOTIDE SEQUENCE [LARGE SCALE GENOMIC DNA]</scope>
    <source>
        <strain evidence="14 15">IAM 15147</strain>
    </source>
</reference>
<evidence type="ECO:0000256" key="1">
    <source>
        <dbReference type="ARBA" id="ARBA00003469"/>
    </source>
</evidence>
<feature type="chain" id="PRO_5041738377" description="Thiamine pyrimidine synthase" evidence="12">
    <location>
        <begin position="31"/>
        <end position="392"/>
    </location>
</feature>
<comment type="caution">
    <text evidence="14">The sequence shown here is derived from an EMBL/GenBank/DDBJ whole genome shotgun (WGS) entry which is preliminary data.</text>
</comment>
<dbReference type="InterPro" id="IPR027939">
    <property type="entry name" value="NMT1/THI5"/>
</dbReference>
<dbReference type="GO" id="GO:0046872">
    <property type="term" value="F:metal ion binding"/>
    <property type="evidence" value="ECO:0007669"/>
    <property type="project" value="UniProtKB-KW"/>
</dbReference>
<comment type="function">
    <text evidence="1">Responsible for the formation of the pyrimidine heterocycle in the thiamine biosynthesis pathway. Catalyzes the formation of hydroxymethylpyrimidine phosphate (HMP-P) from histidine and pyridoxal phosphate (PLP). The protein uses PLP and the active site histidine to form HMP-P, generating an inactive enzyme. The enzyme can only undergo a single turnover, which suggests it is a suicide enzyme.</text>
</comment>
<name>A0AA94HK46_9MICO</name>
<comment type="pathway">
    <text evidence="2">Cofactor biosynthesis; thiamine diphosphate biosynthesis.</text>
</comment>
<dbReference type="GO" id="GO:0016740">
    <property type="term" value="F:transferase activity"/>
    <property type="evidence" value="ECO:0007669"/>
    <property type="project" value="UniProtKB-KW"/>
</dbReference>